<feature type="region of interest" description="Disordered" evidence="1">
    <location>
        <begin position="383"/>
        <end position="423"/>
    </location>
</feature>
<sequence>MKLRLTSSALALAAMTAPAFADVTSEQVWQSWVDYYQSLGYTVTEGKRDKAGQTLTLSDIAIKSGGADSQVAFEIPQVALTEDGGKVTTVFADSMTGTATGSNAEGEAYEVPFTVAMPGNSMVTSGAPGDMTHEFDYPTIDLALTTMKSGDTETPLPIRLGVADSTGSFHTVAGSPAKYDYAMKSGKITFSGDVSEKEGESLRFDGSMDGTEISGDMTVPAGSKLEEDMNAALKAGLAMNGVLKAGALVASFDFAGQSDEGEPQTGSGKYDGKGFDLSYGVSQDGMSYQAGSDAGSFQLTSSDMPFPVNYSIESGSFDMQMPVMRSDEAQPFKLAYSLTGLTLGDAIWNLFDAQGQLPRDPASLDLDLTGTTKVTRDLFDQTASAAEDATAPADATDDATAEGMDEAAPADDAEAAAEADAAEPQPFEPVDVTINQFALNALGAKVNAQGALKAPEGGDMTAPVGQIEAQYEGVNGLVDKLGAMGLIPQDQIMGVRMMLAMFAKPVTEGEDKLATQLEFKEDGSIFANGQQIK</sequence>
<dbReference type="Pfam" id="PF09898">
    <property type="entry name" value="DUF2125"/>
    <property type="match status" value="1"/>
</dbReference>
<dbReference type="InterPro" id="IPR018666">
    <property type="entry name" value="DUF2125"/>
</dbReference>
<dbReference type="RefSeq" id="WP_074966438.1">
    <property type="nucleotide sequence ID" value="NZ_CBCRYP010000017.1"/>
</dbReference>
<dbReference type="STRING" id="34004.SAMN04488021_10552"/>
<evidence type="ECO:0000256" key="1">
    <source>
        <dbReference type="SAM" id="MobiDB-lite"/>
    </source>
</evidence>
<feature type="compositionally biased region" description="Acidic residues" evidence="1">
    <location>
        <begin position="395"/>
        <end position="421"/>
    </location>
</feature>
<feature type="signal peptide" evidence="2">
    <location>
        <begin position="1"/>
        <end position="21"/>
    </location>
</feature>
<gene>
    <name evidence="3" type="ORF">SAMN04488021_10552</name>
</gene>
<evidence type="ECO:0008006" key="5">
    <source>
        <dbReference type="Google" id="ProtNLM"/>
    </source>
</evidence>
<keyword evidence="2" id="KW-0732">Signal</keyword>
<dbReference type="Proteomes" id="UP000183635">
    <property type="component" value="Unassembled WGS sequence"/>
</dbReference>
<name>A0A1I2YNN4_9RHOB</name>
<organism evidence="3 4">
    <name type="scientific">Paracoccus aminovorans</name>
    <dbReference type="NCBI Taxonomy" id="34004"/>
    <lineage>
        <taxon>Bacteria</taxon>
        <taxon>Pseudomonadati</taxon>
        <taxon>Pseudomonadota</taxon>
        <taxon>Alphaproteobacteria</taxon>
        <taxon>Rhodobacterales</taxon>
        <taxon>Paracoccaceae</taxon>
        <taxon>Paracoccus</taxon>
    </lineage>
</organism>
<reference evidence="3 4" key="1">
    <citation type="submission" date="2016-10" db="EMBL/GenBank/DDBJ databases">
        <authorList>
            <person name="de Groot N.N."/>
        </authorList>
    </citation>
    <scope>NUCLEOTIDE SEQUENCE [LARGE SCALE GENOMIC DNA]</scope>
    <source>
        <strain evidence="3 4">DSM 8537</strain>
    </source>
</reference>
<dbReference type="EMBL" id="FOPU01000005">
    <property type="protein sequence ID" value="SFH27284.1"/>
    <property type="molecule type" value="Genomic_DNA"/>
</dbReference>
<dbReference type="OrthoDB" id="7791409at2"/>
<feature type="chain" id="PRO_5010311503" description="DUF2125 domain-containing protein" evidence="2">
    <location>
        <begin position="22"/>
        <end position="533"/>
    </location>
</feature>
<dbReference type="AlphaFoldDB" id="A0A1I2YNN4"/>
<accession>A0A1I2YNN4</accession>
<feature type="compositionally biased region" description="Low complexity" evidence="1">
    <location>
        <begin position="383"/>
        <end position="394"/>
    </location>
</feature>
<evidence type="ECO:0000313" key="3">
    <source>
        <dbReference type="EMBL" id="SFH27284.1"/>
    </source>
</evidence>
<evidence type="ECO:0000256" key="2">
    <source>
        <dbReference type="SAM" id="SignalP"/>
    </source>
</evidence>
<keyword evidence="4" id="KW-1185">Reference proteome</keyword>
<proteinExistence type="predicted"/>
<protein>
    <recommendedName>
        <fullName evidence="5">DUF2125 domain-containing protein</fullName>
    </recommendedName>
</protein>
<evidence type="ECO:0000313" key="4">
    <source>
        <dbReference type="Proteomes" id="UP000183635"/>
    </source>
</evidence>